<dbReference type="Proteomes" id="UP000619265">
    <property type="component" value="Unassembled WGS sequence"/>
</dbReference>
<sequence length="158" mass="18215">SINIHSHPIPSHLIMGYDAIPTEDDYSDHSKMPSDHHVLVLTQTKSKQKKRCGFFSKKSFWLCCSSVEVSAGAHDQEEKEKEKEKLDLNHNNIYKKKKMKMKKKKVFLCCSNVEFETEGEREKVLSYLEKNTKNYSLMMCCSNIDVGPKTDLGHQTSK</sequence>
<gene>
    <name evidence="1" type="ORF">F2P56_005126</name>
</gene>
<dbReference type="Gramene" id="Jr02_21110_p1">
    <property type="protein sequence ID" value="cds.Jr02_21110_p1"/>
    <property type="gene ID" value="Jr02_21110"/>
</dbReference>
<protein>
    <submittedName>
        <fullName evidence="1">Uncharacterized protein</fullName>
    </submittedName>
</protein>
<evidence type="ECO:0000313" key="1">
    <source>
        <dbReference type="EMBL" id="KAF5478583.1"/>
    </source>
</evidence>
<proteinExistence type="predicted"/>
<dbReference type="EMBL" id="LIHL02000002">
    <property type="protein sequence ID" value="KAF5478583.1"/>
    <property type="molecule type" value="Genomic_DNA"/>
</dbReference>
<reference evidence="1" key="1">
    <citation type="submission" date="2015-10" db="EMBL/GenBank/DDBJ databases">
        <authorList>
            <person name="Martinez-Garcia P.J."/>
            <person name="Crepeau M.W."/>
            <person name="Puiu D."/>
            <person name="Gonzalez-Ibeas D."/>
            <person name="Whalen J."/>
            <person name="Stevens K."/>
            <person name="Paul R."/>
            <person name="Butterfield T."/>
            <person name="Britton M."/>
            <person name="Reagan R."/>
            <person name="Chakraborty S."/>
            <person name="Walawage S.L."/>
            <person name="Vasquez-Gross H.A."/>
            <person name="Cardeno C."/>
            <person name="Famula R."/>
            <person name="Pratt K."/>
            <person name="Kuruganti S."/>
            <person name="Aradhya M.K."/>
            <person name="Leslie C.A."/>
            <person name="Dandekar A.M."/>
            <person name="Salzberg S.L."/>
            <person name="Wegrzyn J.L."/>
            <person name="Langley C.H."/>
            <person name="Neale D.B."/>
        </authorList>
    </citation>
    <scope>NUCLEOTIDE SEQUENCE</scope>
    <source>
        <tissue evidence="1">Leaves</tissue>
    </source>
</reference>
<organism evidence="1 2">
    <name type="scientific">Juglans regia</name>
    <name type="common">English walnut</name>
    <dbReference type="NCBI Taxonomy" id="51240"/>
    <lineage>
        <taxon>Eukaryota</taxon>
        <taxon>Viridiplantae</taxon>
        <taxon>Streptophyta</taxon>
        <taxon>Embryophyta</taxon>
        <taxon>Tracheophyta</taxon>
        <taxon>Spermatophyta</taxon>
        <taxon>Magnoliopsida</taxon>
        <taxon>eudicotyledons</taxon>
        <taxon>Gunneridae</taxon>
        <taxon>Pentapetalae</taxon>
        <taxon>rosids</taxon>
        <taxon>fabids</taxon>
        <taxon>Fagales</taxon>
        <taxon>Juglandaceae</taxon>
        <taxon>Juglans</taxon>
    </lineage>
</organism>
<accession>A0A833Y4V2</accession>
<feature type="non-terminal residue" evidence="1">
    <location>
        <position position="1"/>
    </location>
</feature>
<comment type="caution">
    <text evidence="1">The sequence shown here is derived from an EMBL/GenBank/DDBJ whole genome shotgun (WGS) entry which is preliminary data.</text>
</comment>
<dbReference type="AlphaFoldDB" id="A0A833Y4V2"/>
<reference evidence="1" key="2">
    <citation type="submission" date="2020-03" db="EMBL/GenBank/DDBJ databases">
        <title>Walnut 2.0.</title>
        <authorList>
            <person name="Marrano A."/>
            <person name="Britton M."/>
            <person name="Zimin A.V."/>
            <person name="Zaini P.A."/>
            <person name="Workman R."/>
            <person name="Puiu D."/>
            <person name="Bianco L."/>
            <person name="Allen B.J."/>
            <person name="Troggio M."/>
            <person name="Leslie C.A."/>
            <person name="Timp W."/>
            <person name="Dendekar A."/>
            <person name="Salzberg S.L."/>
            <person name="Neale D.B."/>
        </authorList>
    </citation>
    <scope>NUCLEOTIDE SEQUENCE</scope>
    <source>
        <tissue evidence="1">Leaves</tissue>
    </source>
</reference>
<evidence type="ECO:0000313" key="2">
    <source>
        <dbReference type="Proteomes" id="UP000619265"/>
    </source>
</evidence>
<name>A0A833Y4V2_JUGRE</name>